<gene>
    <name evidence="3" type="ORF">DDZ15_10775</name>
</gene>
<accession>A0A316TSI4</accession>
<evidence type="ECO:0000256" key="1">
    <source>
        <dbReference type="SAM" id="SignalP"/>
    </source>
</evidence>
<dbReference type="PANTHER" id="PTHR35535:SF1">
    <property type="entry name" value="HEAT SHOCK PROTEIN HSLJ"/>
    <property type="match status" value="1"/>
</dbReference>
<feature type="chain" id="PRO_5016283322" description="DUF306 domain-containing protein" evidence="1">
    <location>
        <begin position="22"/>
        <end position="155"/>
    </location>
</feature>
<dbReference type="Gene3D" id="2.40.128.270">
    <property type="match status" value="1"/>
</dbReference>
<proteinExistence type="predicted"/>
<dbReference type="OrthoDB" id="880459at2"/>
<feature type="domain" description="DUF306" evidence="2">
    <location>
        <begin position="35"/>
        <end position="147"/>
    </location>
</feature>
<evidence type="ECO:0000313" key="3">
    <source>
        <dbReference type="EMBL" id="PWN06299.1"/>
    </source>
</evidence>
<evidence type="ECO:0000313" key="4">
    <source>
        <dbReference type="Proteomes" id="UP000245533"/>
    </source>
</evidence>
<dbReference type="Pfam" id="PF03724">
    <property type="entry name" value="META"/>
    <property type="match status" value="1"/>
</dbReference>
<dbReference type="PROSITE" id="PS51257">
    <property type="entry name" value="PROKAR_LIPOPROTEIN"/>
    <property type="match status" value="1"/>
</dbReference>
<dbReference type="InterPro" id="IPR038670">
    <property type="entry name" value="HslJ-like_sf"/>
</dbReference>
<dbReference type="EMBL" id="QGGB01000007">
    <property type="protein sequence ID" value="PWN06299.1"/>
    <property type="molecule type" value="Genomic_DNA"/>
</dbReference>
<keyword evidence="4" id="KW-1185">Reference proteome</keyword>
<feature type="signal peptide" evidence="1">
    <location>
        <begin position="1"/>
        <end position="21"/>
    </location>
</feature>
<organism evidence="3 4">
    <name type="scientific">Rhodohalobacter mucosus</name>
    <dbReference type="NCBI Taxonomy" id="2079485"/>
    <lineage>
        <taxon>Bacteria</taxon>
        <taxon>Pseudomonadati</taxon>
        <taxon>Balneolota</taxon>
        <taxon>Balneolia</taxon>
        <taxon>Balneolales</taxon>
        <taxon>Balneolaceae</taxon>
        <taxon>Rhodohalobacter</taxon>
    </lineage>
</organism>
<protein>
    <recommendedName>
        <fullName evidence="2">DUF306 domain-containing protein</fullName>
    </recommendedName>
</protein>
<sequence length="155" mass="17118">MRLPIVIVLMLFAVLTGCSTAANQSTIEKTGLPDQFFNTEWQLIGSSDTKLSQEATSAEEIPMLIFGLEENRIFGSGGCNRFSGAYLPGDDGTLTFGDIVATQMTCVNQASETAFFDRLNTVTHYQFNEDFTELSLLKPDGDVLLTFTKTRIKRI</sequence>
<keyword evidence="1" id="KW-0732">Signal</keyword>
<dbReference type="Proteomes" id="UP000245533">
    <property type="component" value="Unassembled WGS sequence"/>
</dbReference>
<reference evidence="3 4" key="1">
    <citation type="submission" date="2018-05" db="EMBL/GenBank/DDBJ databases">
        <title>Rhodohalobacter halophilus gen. nov., sp. nov., a moderately halophilic member of the family Balneolaceae.</title>
        <authorList>
            <person name="Liu Z.-W."/>
        </authorList>
    </citation>
    <scope>NUCLEOTIDE SEQUENCE [LARGE SCALE GENOMIC DNA]</scope>
    <source>
        <strain evidence="3 4">8A47</strain>
    </source>
</reference>
<dbReference type="AlphaFoldDB" id="A0A316TSI4"/>
<dbReference type="InterPro" id="IPR053147">
    <property type="entry name" value="Hsp_HslJ-like"/>
</dbReference>
<evidence type="ECO:0000259" key="2">
    <source>
        <dbReference type="Pfam" id="PF03724"/>
    </source>
</evidence>
<comment type="caution">
    <text evidence="3">The sequence shown here is derived from an EMBL/GenBank/DDBJ whole genome shotgun (WGS) entry which is preliminary data.</text>
</comment>
<dbReference type="PANTHER" id="PTHR35535">
    <property type="entry name" value="HEAT SHOCK PROTEIN HSLJ"/>
    <property type="match status" value="1"/>
</dbReference>
<dbReference type="RefSeq" id="WP_146198571.1">
    <property type="nucleotide sequence ID" value="NZ_QGGB01000007.1"/>
</dbReference>
<name>A0A316TSI4_9BACT</name>
<dbReference type="InterPro" id="IPR005184">
    <property type="entry name" value="DUF306_Meta_HslJ"/>
</dbReference>